<protein>
    <submittedName>
        <fullName evidence="2">5'-deoxynucleotidase</fullName>
    </submittedName>
</protein>
<feature type="domain" description="HD/PDEase" evidence="1">
    <location>
        <begin position="26"/>
        <end position="151"/>
    </location>
</feature>
<dbReference type="Gene3D" id="1.10.3210.10">
    <property type="entry name" value="Hypothetical protein af1432"/>
    <property type="match status" value="1"/>
</dbReference>
<comment type="caution">
    <text evidence="2">The sequence shown here is derived from an EMBL/GenBank/DDBJ whole genome shotgun (WGS) entry which is preliminary data.</text>
</comment>
<accession>A0ABQ6GZ52</accession>
<dbReference type="Pfam" id="PF12917">
    <property type="entry name" value="YfbR-like"/>
    <property type="match status" value="1"/>
</dbReference>
<dbReference type="NCBIfam" id="NF003009">
    <property type="entry name" value="PRK03826.1"/>
    <property type="match status" value="1"/>
</dbReference>
<name>A0ABQ6GZ52_9GAMM</name>
<dbReference type="RefSeq" id="WP_284206477.1">
    <property type="nucleotide sequence ID" value="NZ_BSSU01000003.1"/>
</dbReference>
<evidence type="ECO:0000313" key="2">
    <source>
        <dbReference type="EMBL" id="GLX81147.1"/>
    </source>
</evidence>
<organism evidence="2 3">
    <name type="scientific">Thalassotalea eurytherma</name>
    <dbReference type="NCBI Taxonomy" id="1144278"/>
    <lineage>
        <taxon>Bacteria</taxon>
        <taxon>Pseudomonadati</taxon>
        <taxon>Pseudomonadota</taxon>
        <taxon>Gammaproteobacteria</taxon>
        <taxon>Alteromonadales</taxon>
        <taxon>Colwelliaceae</taxon>
        <taxon>Thalassotalea</taxon>
    </lineage>
</organism>
<dbReference type="SUPFAM" id="SSF109604">
    <property type="entry name" value="HD-domain/PDEase-like"/>
    <property type="match status" value="1"/>
</dbReference>
<gene>
    <name evidence="2" type="ORF">theurythT_05990</name>
</gene>
<keyword evidence="3" id="KW-1185">Reference proteome</keyword>
<evidence type="ECO:0000313" key="3">
    <source>
        <dbReference type="Proteomes" id="UP001157133"/>
    </source>
</evidence>
<sequence>MKQSNFIAWIYRMPLIKRWALMHCIKPENVAEHSHLVAVIAHLLAVIRNTKFNGTLNADRASTLALFHECSEARHQDINHNTKYHNPGITREFKRLEKLAEQECIDSLPDDFRDIYNELIIQDNVDSQYKQLIKAADLLSAYLKTLDELHFGNQEFAHVKVNLDHKLDKIKQELPEVQYFLDIFAKSCTATVDQLSGM</sequence>
<dbReference type="Proteomes" id="UP001157133">
    <property type="component" value="Unassembled WGS sequence"/>
</dbReference>
<reference evidence="2 3" key="1">
    <citation type="submission" date="2023-03" db="EMBL/GenBank/DDBJ databases">
        <title>Draft genome sequence of Thalassotalea eurytherma JCM 18482T.</title>
        <authorList>
            <person name="Sawabe T."/>
        </authorList>
    </citation>
    <scope>NUCLEOTIDE SEQUENCE [LARGE SCALE GENOMIC DNA]</scope>
    <source>
        <strain evidence="2 3">JCM 18482</strain>
    </source>
</reference>
<evidence type="ECO:0000259" key="1">
    <source>
        <dbReference type="SMART" id="SM00471"/>
    </source>
</evidence>
<dbReference type="SMART" id="SM00471">
    <property type="entry name" value="HDc"/>
    <property type="match status" value="1"/>
</dbReference>
<proteinExistence type="predicted"/>
<dbReference type="EMBL" id="BSSU01000003">
    <property type="protein sequence ID" value="GLX81147.1"/>
    <property type="molecule type" value="Genomic_DNA"/>
</dbReference>
<dbReference type="InterPro" id="IPR003607">
    <property type="entry name" value="HD/PDEase_dom"/>
</dbReference>